<keyword evidence="3" id="KW-1185">Reference proteome</keyword>
<accession>A0A4Q7VVV7</accession>
<dbReference type="Gene3D" id="3.90.550.10">
    <property type="entry name" value="Spore Coat Polysaccharide Biosynthesis Protein SpsA, Chain A"/>
    <property type="match status" value="1"/>
</dbReference>
<dbReference type="AlphaFoldDB" id="A0A4Q7VVV7"/>
<gene>
    <name evidence="2" type="ORF">EV670_1504</name>
</gene>
<protein>
    <submittedName>
        <fullName evidence="2">Glycosyl transferase family 2</fullName>
    </submittedName>
</protein>
<proteinExistence type="predicted"/>
<dbReference type="Proteomes" id="UP000293671">
    <property type="component" value="Unassembled WGS sequence"/>
</dbReference>
<dbReference type="RefSeq" id="WP_130431228.1">
    <property type="nucleotide sequence ID" value="NZ_SHKP01000005.1"/>
</dbReference>
<reference evidence="2 3" key="1">
    <citation type="submission" date="2019-02" db="EMBL/GenBank/DDBJ databases">
        <title>Genomic Encyclopedia of Type Strains, Phase IV (KMG-IV): sequencing the most valuable type-strain genomes for metagenomic binning, comparative biology and taxonomic classification.</title>
        <authorList>
            <person name="Goeker M."/>
        </authorList>
    </citation>
    <scope>NUCLEOTIDE SEQUENCE [LARGE SCALE GENOMIC DNA]</scope>
    <source>
        <strain evidence="2 3">DSM 19570</strain>
    </source>
</reference>
<dbReference type="InterPro" id="IPR001173">
    <property type="entry name" value="Glyco_trans_2-like"/>
</dbReference>
<dbReference type="CDD" id="cd00761">
    <property type="entry name" value="Glyco_tranf_GTA_type"/>
    <property type="match status" value="1"/>
</dbReference>
<feature type="domain" description="Glycosyltransferase 2-like" evidence="1">
    <location>
        <begin position="6"/>
        <end position="117"/>
    </location>
</feature>
<dbReference type="PANTHER" id="PTHR43685">
    <property type="entry name" value="GLYCOSYLTRANSFERASE"/>
    <property type="match status" value="1"/>
</dbReference>
<organism evidence="2 3">
    <name type="scientific">Rivibacter subsaxonicus</name>
    <dbReference type="NCBI Taxonomy" id="457575"/>
    <lineage>
        <taxon>Bacteria</taxon>
        <taxon>Pseudomonadati</taxon>
        <taxon>Pseudomonadota</taxon>
        <taxon>Betaproteobacteria</taxon>
        <taxon>Burkholderiales</taxon>
        <taxon>Rivibacter</taxon>
    </lineage>
</organism>
<dbReference type="SUPFAM" id="SSF53448">
    <property type="entry name" value="Nucleotide-diphospho-sugar transferases"/>
    <property type="match status" value="1"/>
</dbReference>
<dbReference type="PANTHER" id="PTHR43685:SF11">
    <property type="entry name" value="GLYCOSYLTRANSFERASE TAGX-RELATED"/>
    <property type="match status" value="1"/>
</dbReference>
<dbReference type="InterPro" id="IPR050834">
    <property type="entry name" value="Glycosyltransf_2"/>
</dbReference>
<comment type="caution">
    <text evidence="2">The sequence shown here is derived from an EMBL/GenBank/DDBJ whole genome shotgun (WGS) entry which is preliminary data.</text>
</comment>
<dbReference type="EMBL" id="SHKP01000005">
    <property type="protein sequence ID" value="RZU00791.1"/>
    <property type="molecule type" value="Genomic_DNA"/>
</dbReference>
<evidence type="ECO:0000313" key="3">
    <source>
        <dbReference type="Proteomes" id="UP000293671"/>
    </source>
</evidence>
<dbReference type="GO" id="GO:0016740">
    <property type="term" value="F:transferase activity"/>
    <property type="evidence" value="ECO:0007669"/>
    <property type="project" value="UniProtKB-KW"/>
</dbReference>
<keyword evidence="2" id="KW-0808">Transferase</keyword>
<dbReference type="InterPro" id="IPR029044">
    <property type="entry name" value="Nucleotide-diphossugar_trans"/>
</dbReference>
<evidence type="ECO:0000259" key="1">
    <source>
        <dbReference type="Pfam" id="PF00535"/>
    </source>
</evidence>
<evidence type="ECO:0000313" key="2">
    <source>
        <dbReference type="EMBL" id="RZU00791.1"/>
    </source>
</evidence>
<sequence>MKSIDVVVPCYNYGAFLRECVESVLSQSVSDLRVLIIDDASQDNTPDVAQELARADRRVTFVRHPKNAGHIATYNEGIDWCAAQLSMLLSADDYLLPGALGRAIDVFDRHPRLGLVFGNSKVLTANGRLTDQRCSALEGTGAATEVIGADQFIRLSKATNIVPTPTAVTSTEMVKGSGGYLASLPHTADMEMWWRLAVLGGVGFVHDFQAVYRRHDLNMSTAYSQDRHGLGDLRGRRDAVDYFFRAWGGRLEHAVALRADALRVLSMTAVGMAGDAVLASDDTAVRALCSFAEELNPAIRRSPQWQKLALKQLIGPRAWRALRTLATPWRLSA</sequence>
<name>A0A4Q7VVV7_9BURK</name>
<dbReference type="OrthoDB" id="9802649at2"/>
<dbReference type="Pfam" id="PF00535">
    <property type="entry name" value="Glycos_transf_2"/>
    <property type="match status" value="1"/>
</dbReference>